<sequence length="109" mass="11652">MEAAVRRYIAPSRPIRKQVSGISDTDGNLLTESAALSALTGLYESPPILKAEVEEALRSIKAGKSPGHEGEATTAALAALCQTIWDEKWLKEWAQTTSKCARITAAPSV</sequence>
<dbReference type="Proteomes" id="UP000828390">
    <property type="component" value="Unassembled WGS sequence"/>
</dbReference>
<reference evidence="1" key="2">
    <citation type="submission" date="2020-11" db="EMBL/GenBank/DDBJ databases">
        <authorList>
            <person name="McCartney M.A."/>
            <person name="Auch B."/>
            <person name="Kono T."/>
            <person name="Mallez S."/>
            <person name="Becker A."/>
            <person name="Gohl D.M."/>
            <person name="Silverstein K.A.T."/>
            <person name="Koren S."/>
            <person name="Bechman K.B."/>
            <person name="Herman A."/>
            <person name="Abrahante J.E."/>
            <person name="Garbe J."/>
        </authorList>
    </citation>
    <scope>NUCLEOTIDE SEQUENCE</scope>
    <source>
        <strain evidence="1">Duluth1</strain>
        <tissue evidence="1">Whole animal</tissue>
    </source>
</reference>
<keyword evidence="2" id="KW-1185">Reference proteome</keyword>
<name>A0A9D4JFE2_DREPO</name>
<reference evidence="1" key="1">
    <citation type="journal article" date="2019" name="bioRxiv">
        <title>The Genome of the Zebra Mussel, Dreissena polymorpha: A Resource for Invasive Species Research.</title>
        <authorList>
            <person name="McCartney M.A."/>
            <person name="Auch B."/>
            <person name="Kono T."/>
            <person name="Mallez S."/>
            <person name="Zhang Y."/>
            <person name="Obille A."/>
            <person name="Becker A."/>
            <person name="Abrahante J.E."/>
            <person name="Garbe J."/>
            <person name="Badalamenti J.P."/>
            <person name="Herman A."/>
            <person name="Mangelson H."/>
            <person name="Liachko I."/>
            <person name="Sullivan S."/>
            <person name="Sone E.D."/>
            <person name="Koren S."/>
            <person name="Silverstein K.A.T."/>
            <person name="Beckman K.B."/>
            <person name="Gohl D.M."/>
        </authorList>
    </citation>
    <scope>NUCLEOTIDE SEQUENCE</scope>
    <source>
        <strain evidence="1">Duluth1</strain>
        <tissue evidence="1">Whole animal</tissue>
    </source>
</reference>
<dbReference type="EMBL" id="JAIWYP010000006">
    <property type="protein sequence ID" value="KAH3806688.1"/>
    <property type="molecule type" value="Genomic_DNA"/>
</dbReference>
<proteinExistence type="predicted"/>
<evidence type="ECO:0000313" key="1">
    <source>
        <dbReference type="EMBL" id="KAH3806688.1"/>
    </source>
</evidence>
<comment type="caution">
    <text evidence="1">The sequence shown here is derived from an EMBL/GenBank/DDBJ whole genome shotgun (WGS) entry which is preliminary data.</text>
</comment>
<protein>
    <submittedName>
        <fullName evidence="1">Uncharacterized protein</fullName>
    </submittedName>
</protein>
<accession>A0A9D4JFE2</accession>
<dbReference type="AlphaFoldDB" id="A0A9D4JFE2"/>
<organism evidence="1 2">
    <name type="scientific">Dreissena polymorpha</name>
    <name type="common">Zebra mussel</name>
    <name type="synonym">Mytilus polymorpha</name>
    <dbReference type="NCBI Taxonomy" id="45954"/>
    <lineage>
        <taxon>Eukaryota</taxon>
        <taxon>Metazoa</taxon>
        <taxon>Spiralia</taxon>
        <taxon>Lophotrochozoa</taxon>
        <taxon>Mollusca</taxon>
        <taxon>Bivalvia</taxon>
        <taxon>Autobranchia</taxon>
        <taxon>Heteroconchia</taxon>
        <taxon>Euheterodonta</taxon>
        <taxon>Imparidentia</taxon>
        <taxon>Neoheterodontei</taxon>
        <taxon>Myida</taxon>
        <taxon>Dreissenoidea</taxon>
        <taxon>Dreissenidae</taxon>
        <taxon>Dreissena</taxon>
    </lineage>
</organism>
<gene>
    <name evidence="1" type="ORF">DPMN_135012</name>
</gene>
<evidence type="ECO:0000313" key="2">
    <source>
        <dbReference type="Proteomes" id="UP000828390"/>
    </source>
</evidence>